<dbReference type="EMBL" id="AYSA01000102">
    <property type="protein sequence ID" value="ESZ97081.1"/>
    <property type="molecule type" value="Genomic_DNA"/>
</dbReference>
<dbReference type="AlphaFoldDB" id="W9CMK9"/>
<organism evidence="1 2">
    <name type="scientific">Sclerotinia borealis (strain F-4128)</name>
    <dbReference type="NCBI Taxonomy" id="1432307"/>
    <lineage>
        <taxon>Eukaryota</taxon>
        <taxon>Fungi</taxon>
        <taxon>Dikarya</taxon>
        <taxon>Ascomycota</taxon>
        <taxon>Pezizomycotina</taxon>
        <taxon>Leotiomycetes</taxon>
        <taxon>Helotiales</taxon>
        <taxon>Sclerotiniaceae</taxon>
        <taxon>Sclerotinia</taxon>
    </lineage>
</organism>
<protein>
    <submittedName>
        <fullName evidence="1">Uncharacterized protein</fullName>
    </submittedName>
</protein>
<evidence type="ECO:0000313" key="2">
    <source>
        <dbReference type="Proteomes" id="UP000019487"/>
    </source>
</evidence>
<gene>
    <name evidence="1" type="ORF">SBOR_2511</name>
</gene>
<dbReference type="Proteomes" id="UP000019487">
    <property type="component" value="Unassembled WGS sequence"/>
</dbReference>
<reference evidence="1 2" key="1">
    <citation type="journal article" date="2014" name="Genome Announc.">
        <title>Draft genome sequence of Sclerotinia borealis, a psychrophilic plant pathogenic fungus.</title>
        <authorList>
            <person name="Mardanov A.V."/>
            <person name="Beletsky A.V."/>
            <person name="Kadnikov V.V."/>
            <person name="Ignatov A.N."/>
            <person name="Ravin N.V."/>
        </authorList>
    </citation>
    <scope>NUCLEOTIDE SEQUENCE [LARGE SCALE GENOMIC DNA]</scope>
    <source>
        <strain evidence="2">F-4157</strain>
    </source>
</reference>
<proteinExistence type="predicted"/>
<evidence type="ECO:0000313" key="1">
    <source>
        <dbReference type="EMBL" id="ESZ97081.1"/>
    </source>
</evidence>
<keyword evidence="2" id="KW-1185">Reference proteome</keyword>
<comment type="caution">
    <text evidence="1">The sequence shown here is derived from an EMBL/GenBank/DDBJ whole genome shotgun (WGS) entry which is preliminary data.</text>
</comment>
<sequence>MSEAANQTVLLVDAIVKEILEEGSADGTVSLNEGIAKRIDKLDKAVLDDNEIERKFLPDTAEPVTSIPEMNYAQAKKEYWRVKIMSILIAKIIGSPKTYSVDLFDEFQHFKQRMELIGDRLKVLDSKYWKPYLDGEAQAFARRAHLDPQGRIAANSVNDVDSRLRMAVEVFTTHSPAVFGPTLPPGFAPAPQSSSERRD</sequence>
<accession>W9CMK9</accession>
<dbReference type="HOGENOM" id="CLU_1372924_0_0_1"/>
<name>W9CMK9_SCLBF</name>